<reference evidence="1 2" key="1">
    <citation type="submission" date="2024-09" db="EMBL/GenBank/DDBJ databases">
        <title>Draft genome sequence of Candidatus Magnetaquicoccaceae bacterium FCR-1.</title>
        <authorList>
            <person name="Shimoshige H."/>
            <person name="Shimamura S."/>
            <person name="Taoka A."/>
            <person name="Kobayashi H."/>
            <person name="Maekawa T."/>
        </authorList>
    </citation>
    <scope>NUCLEOTIDE SEQUENCE [LARGE SCALE GENOMIC DNA]</scope>
    <source>
        <strain evidence="1 2">FCR-1</strain>
    </source>
</reference>
<evidence type="ECO:0008006" key="3">
    <source>
        <dbReference type="Google" id="ProtNLM"/>
    </source>
</evidence>
<evidence type="ECO:0000313" key="2">
    <source>
        <dbReference type="Proteomes" id="UP001628193"/>
    </source>
</evidence>
<gene>
    <name evidence="1" type="ORF">SIID45300_01758</name>
</gene>
<sequence>MMFFRHIKTGHIYRLLAHATYETSARAVEGVVVYCPLDIEHAVYVREERDFEMTFEMVTSKDNARLNL</sequence>
<dbReference type="Proteomes" id="UP001628193">
    <property type="component" value="Unassembled WGS sequence"/>
</dbReference>
<protein>
    <recommendedName>
        <fullName evidence="3">DUF1653 domain-containing protein</fullName>
    </recommendedName>
</protein>
<dbReference type="RefSeq" id="WP_420905120.1">
    <property type="nucleotide sequence ID" value="NZ_BAAFGK010000004.1"/>
</dbReference>
<evidence type="ECO:0000313" key="1">
    <source>
        <dbReference type="EMBL" id="GAB0057430.1"/>
    </source>
</evidence>
<dbReference type="EMBL" id="BAAFGK010000004">
    <property type="protein sequence ID" value="GAB0057430.1"/>
    <property type="molecule type" value="Genomic_DNA"/>
</dbReference>
<keyword evidence="2" id="KW-1185">Reference proteome</keyword>
<comment type="caution">
    <text evidence="1">The sequence shown here is derived from an EMBL/GenBank/DDBJ whole genome shotgun (WGS) entry which is preliminary data.</text>
</comment>
<accession>A0ABQ0C976</accession>
<name>A0ABQ0C976_9PROT</name>
<organism evidence="1 2">
    <name type="scientific">Candidatus Magnetaquiglobus chichijimensis</name>
    <dbReference type="NCBI Taxonomy" id="3141448"/>
    <lineage>
        <taxon>Bacteria</taxon>
        <taxon>Pseudomonadati</taxon>
        <taxon>Pseudomonadota</taxon>
        <taxon>Magnetococcia</taxon>
        <taxon>Magnetococcales</taxon>
        <taxon>Candidatus Magnetaquicoccaceae</taxon>
        <taxon>Candidatus Magnetaquiglobus</taxon>
    </lineage>
</organism>
<proteinExistence type="predicted"/>